<protein>
    <submittedName>
        <fullName evidence="1">Uncharacterized protein</fullName>
    </submittedName>
</protein>
<dbReference type="AlphaFoldDB" id="A0A0E9QJ12"/>
<proteinExistence type="predicted"/>
<evidence type="ECO:0000313" key="1">
    <source>
        <dbReference type="EMBL" id="JAH16497.1"/>
    </source>
</evidence>
<dbReference type="EMBL" id="GBXM01092080">
    <property type="protein sequence ID" value="JAH16497.1"/>
    <property type="molecule type" value="Transcribed_RNA"/>
</dbReference>
<reference evidence="1" key="1">
    <citation type="submission" date="2014-11" db="EMBL/GenBank/DDBJ databases">
        <authorList>
            <person name="Amaro Gonzalez C."/>
        </authorList>
    </citation>
    <scope>NUCLEOTIDE SEQUENCE</scope>
</reference>
<sequence length="28" mass="3360">MSFKIMVLKFPFDNNDSLLFQIFNQGHK</sequence>
<accession>A0A0E9QJ12</accession>
<reference evidence="1" key="2">
    <citation type="journal article" date="2015" name="Fish Shellfish Immunol.">
        <title>Early steps in the European eel (Anguilla anguilla)-Vibrio vulnificus interaction in the gills: Role of the RtxA13 toxin.</title>
        <authorList>
            <person name="Callol A."/>
            <person name="Pajuelo D."/>
            <person name="Ebbesson L."/>
            <person name="Teles M."/>
            <person name="MacKenzie S."/>
            <person name="Amaro C."/>
        </authorList>
    </citation>
    <scope>NUCLEOTIDE SEQUENCE</scope>
</reference>
<name>A0A0E9QJ12_ANGAN</name>
<organism evidence="1">
    <name type="scientific">Anguilla anguilla</name>
    <name type="common">European freshwater eel</name>
    <name type="synonym">Muraena anguilla</name>
    <dbReference type="NCBI Taxonomy" id="7936"/>
    <lineage>
        <taxon>Eukaryota</taxon>
        <taxon>Metazoa</taxon>
        <taxon>Chordata</taxon>
        <taxon>Craniata</taxon>
        <taxon>Vertebrata</taxon>
        <taxon>Euteleostomi</taxon>
        <taxon>Actinopterygii</taxon>
        <taxon>Neopterygii</taxon>
        <taxon>Teleostei</taxon>
        <taxon>Anguilliformes</taxon>
        <taxon>Anguillidae</taxon>
        <taxon>Anguilla</taxon>
    </lineage>
</organism>